<organism evidence="2 3">
    <name type="scientific">Handroanthus impetiginosus</name>
    <dbReference type="NCBI Taxonomy" id="429701"/>
    <lineage>
        <taxon>Eukaryota</taxon>
        <taxon>Viridiplantae</taxon>
        <taxon>Streptophyta</taxon>
        <taxon>Embryophyta</taxon>
        <taxon>Tracheophyta</taxon>
        <taxon>Spermatophyta</taxon>
        <taxon>Magnoliopsida</taxon>
        <taxon>eudicotyledons</taxon>
        <taxon>Gunneridae</taxon>
        <taxon>Pentapetalae</taxon>
        <taxon>asterids</taxon>
        <taxon>lamiids</taxon>
        <taxon>Lamiales</taxon>
        <taxon>Bignoniaceae</taxon>
        <taxon>Crescentiina</taxon>
        <taxon>Tabebuia alliance</taxon>
        <taxon>Handroanthus</taxon>
    </lineage>
</organism>
<reference evidence="3" key="1">
    <citation type="journal article" date="2018" name="Gigascience">
        <title>Genome assembly of the Pink Ipe (Handroanthus impetiginosus, Bignoniaceae), a highly valued, ecologically keystone Neotropical timber forest tree.</title>
        <authorList>
            <person name="Silva-Junior O.B."/>
            <person name="Grattapaglia D."/>
            <person name="Novaes E."/>
            <person name="Collevatti R.G."/>
        </authorList>
    </citation>
    <scope>NUCLEOTIDE SEQUENCE [LARGE SCALE GENOMIC DNA]</scope>
    <source>
        <strain evidence="3">cv. UFG-1</strain>
    </source>
</reference>
<proteinExistence type="predicted"/>
<dbReference type="OrthoDB" id="1934800at2759"/>
<evidence type="ECO:0000313" key="3">
    <source>
        <dbReference type="Proteomes" id="UP000231279"/>
    </source>
</evidence>
<keyword evidence="3" id="KW-1185">Reference proteome</keyword>
<dbReference type="AlphaFoldDB" id="A0A2G9H1T2"/>
<dbReference type="EMBL" id="NKXS01002992">
    <property type="protein sequence ID" value="PIN11250.1"/>
    <property type="molecule type" value="Genomic_DNA"/>
</dbReference>
<evidence type="ECO:0000313" key="2">
    <source>
        <dbReference type="EMBL" id="PIN11250.1"/>
    </source>
</evidence>
<gene>
    <name evidence="2" type="ORF">CDL12_16148</name>
</gene>
<protein>
    <submittedName>
        <fullName evidence="2">Uncharacterized protein</fullName>
    </submittedName>
</protein>
<dbReference type="Proteomes" id="UP000231279">
    <property type="component" value="Unassembled WGS sequence"/>
</dbReference>
<name>A0A2G9H1T2_9LAMI</name>
<comment type="caution">
    <text evidence="2">The sequence shown here is derived from an EMBL/GenBank/DDBJ whole genome shotgun (WGS) entry which is preliminary data.</text>
</comment>
<evidence type="ECO:0000256" key="1">
    <source>
        <dbReference type="SAM" id="SignalP"/>
    </source>
</evidence>
<feature type="chain" id="PRO_5013910036" evidence="1">
    <location>
        <begin position="28"/>
        <end position="93"/>
    </location>
</feature>
<feature type="signal peptide" evidence="1">
    <location>
        <begin position="1"/>
        <end position="27"/>
    </location>
</feature>
<keyword evidence="1" id="KW-0732">Signal</keyword>
<sequence>MIMNLHALGHFWILLTKKIRLCTIVSSTPNKNAHGIPRILVIHSFQSSTLFSRFIYHHFHSFPENTSLDKFSTFKLSHQPSISTILTFTFDTP</sequence>
<accession>A0A2G9H1T2</accession>